<reference evidence="13 14" key="1">
    <citation type="submission" date="2018-04" db="EMBL/GenBank/DDBJ databases">
        <title>The genome of golden apple snail Pomacea canaliculata provides insight into stress tolerance and invasive adaptation.</title>
        <authorList>
            <person name="Liu C."/>
            <person name="Liu B."/>
            <person name="Ren Y."/>
            <person name="Zhang Y."/>
            <person name="Wang H."/>
            <person name="Li S."/>
            <person name="Jiang F."/>
            <person name="Yin L."/>
            <person name="Zhang G."/>
            <person name="Qian W."/>
            <person name="Fan W."/>
        </authorList>
    </citation>
    <scope>NUCLEOTIDE SEQUENCE [LARGE SCALE GENOMIC DNA]</scope>
    <source>
        <strain evidence="13">SZHN2017</strain>
        <tissue evidence="13">Muscle</tissue>
    </source>
</reference>
<evidence type="ECO:0000256" key="3">
    <source>
        <dbReference type="ARBA" id="ARBA00022825"/>
    </source>
</evidence>
<accession>A0A2T7PRV3</accession>
<dbReference type="EMBL" id="PZQS01000002">
    <property type="protein sequence ID" value="PVD36148.1"/>
    <property type="molecule type" value="Genomic_DNA"/>
</dbReference>
<dbReference type="InterPro" id="IPR001314">
    <property type="entry name" value="Peptidase_S1A"/>
</dbReference>
<dbReference type="Pfam" id="PF07679">
    <property type="entry name" value="I-set"/>
    <property type="match status" value="1"/>
</dbReference>
<dbReference type="Gene3D" id="2.40.10.10">
    <property type="entry name" value="Trypsin-like serine proteases"/>
    <property type="match status" value="1"/>
</dbReference>
<evidence type="ECO:0000256" key="6">
    <source>
        <dbReference type="ARBA" id="ARBA00023319"/>
    </source>
</evidence>
<keyword evidence="2 7" id="KW-0378">Hydrolase</keyword>
<keyword evidence="6" id="KW-0393">Immunoglobulin domain</keyword>
<organism evidence="13 14">
    <name type="scientific">Pomacea canaliculata</name>
    <name type="common">Golden apple snail</name>
    <dbReference type="NCBI Taxonomy" id="400727"/>
    <lineage>
        <taxon>Eukaryota</taxon>
        <taxon>Metazoa</taxon>
        <taxon>Spiralia</taxon>
        <taxon>Lophotrochozoa</taxon>
        <taxon>Mollusca</taxon>
        <taxon>Gastropoda</taxon>
        <taxon>Caenogastropoda</taxon>
        <taxon>Architaenioglossa</taxon>
        <taxon>Ampullarioidea</taxon>
        <taxon>Ampullariidae</taxon>
        <taxon>Pomacea</taxon>
    </lineage>
</organism>
<comment type="caution">
    <text evidence="13">The sequence shown here is derived from an EMBL/GenBank/DDBJ whole genome shotgun (WGS) entry which is preliminary data.</text>
</comment>
<evidence type="ECO:0000259" key="10">
    <source>
        <dbReference type="PROSITE" id="PS50240"/>
    </source>
</evidence>
<feature type="compositionally biased region" description="Gly residues" evidence="8">
    <location>
        <begin position="170"/>
        <end position="179"/>
    </location>
</feature>
<dbReference type="Gene3D" id="2.170.130.20">
    <property type="entry name" value="LCCL-like domain"/>
    <property type="match status" value="1"/>
</dbReference>
<gene>
    <name evidence="13" type="ORF">C0Q70_03121</name>
</gene>
<evidence type="ECO:0000256" key="5">
    <source>
        <dbReference type="ARBA" id="ARBA00023180"/>
    </source>
</evidence>
<dbReference type="FunFam" id="2.60.40.10:FF:000032">
    <property type="entry name" value="palladin isoform X1"/>
    <property type="match status" value="1"/>
</dbReference>
<dbReference type="SUPFAM" id="SSF48726">
    <property type="entry name" value="Immunoglobulin"/>
    <property type="match status" value="2"/>
</dbReference>
<dbReference type="PROSITE" id="PS00135">
    <property type="entry name" value="TRYPSIN_SER"/>
    <property type="match status" value="1"/>
</dbReference>
<feature type="region of interest" description="Disordered" evidence="8">
    <location>
        <begin position="1"/>
        <end position="22"/>
    </location>
</feature>
<evidence type="ECO:0000256" key="2">
    <source>
        <dbReference type="ARBA" id="ARBA00022801"/>
    </source>
</evidence>
<feature type="compositionally biased region" description="Low complexity" evidence="8">
    <location>
        <begin position="418"/>
        <end position="435"/>
    </location>
</feature>
<feature type="compositionally biased region" description="Basic and acidic residues" evidence="8">
    <location>
        <begin position="223"/>
        <end position="234"/>
    </location>
</feature>
<dbReference type="InterPro" id="IPR043504">
    <property type="entry name" value="Peptidase_S1_PA_chymotrypsin"/>
</dbReference>
<keyword evidence="4" id="KW-1015">Disulfide bond</keyword>
<feature type="compositionally biased region" description="Low complexity" evidence="8">
    <location>
        <begin position="241"/>
        <end position="258"/>
    </location>
</feature>
<feature type="domain" description="Peptidase S1" evidence="10">
    <location>
        <begin position="924"/>
        <end position="1154"/>
    </location>
</feature>
<evidence type="ECO:0000256" key="7">
    <source>
        <dbReference type="RuleBase" id="RU363034"/>
    </source>
</evidence>
<dbReference type="Pfam" id="PF01391">
    <property type="entry name" value="Collagen"/>
    <property type="match status" value="3"/>
</dbReference>
<dbReference type="SMART" id="SM00409">
    <property type="entry name" value="IG"/>
    <property type="match status" value="2"/>
</dbReference>
<dbReference type="PROSITE" id="PS50820">
    <property type="entry name" value="LCCL"/>
    <property type="match status" value="1"/>
</dbReference>
<sequence>MESRVRPSKIPTKEEVTHKGRQERPRGLLPVLLVVTVLHTAAFIGLSVYTNNRIQILETTNEHVFRTTVRNAVVEELADILTRLSDGMVNDTRRQELYLQLHAWAAPPDGQSTRQRSKRQSPGDELGSIFDEMAQKELAIFDRYCGNASKICLPGPQGQKGDPGAQGIKGAAGGQGLKGDIGPRGSDGSKGEAGIAGPQGIKGDAGQQGEKGVPGEAGSKGAGGEKGERGDKGDAGSNGVKGDIGPIGPQGQVGPLGPKGERGADGPTGQKGDTGQTGPQGQTGPSGAKGSDGADGPTGQKGVPGEVGPSGPTGPSGLKGDAGANGTPGEKGDRGETGPLGPVGPSGPKGEEGKAGIEGQKGDVGQTGPQGPSGDNGDKGADGTQGQKGDPGEAGPTGQVGPTGEKETGEIPALQAKGDPGSAGPIGPDGPAGAKGETGADGLAGQKGERGDVGPMGPSGPAGAKGETGDVGIPGAKGSTGDPGEKGEKGSDGTPGVAGSQGKDGPPGPAGIKGEKGEAGVWSPGMQSCCTSLLCRLLHPPTGKPELSPLSVDVKVAECHQCQLCVSVTSDSSVSVVIVSFLSLVCNIVISDISVVVGQSSADVIKSDVTGKMTSAELTHAEGRGKGPKPYITETSGNITVLEGQNVTLMCRSNSLPQPQIHWAYNRIDSHVYEDSREELQIEDIRKVDGGDYTCTASNKFGHTSVTLHVNVQVPPTSTLVPDLTPLTPVLFFDCSVRGDEPLNVTWAKDGVPLDFSRVSKYVRIPDESSGSHRLLIPSTSESDVGVYSCQASNYLGSQEDATYVYKNLGTVTCNATFSVCTVSVCGATCPDNCTTSDESVYGNKFYSVRSSICRSAIHAGVLGETKSATVVWENKFSSLPFESNSAHGIVSLANISLAVLSAHLTGYVTDSCGVPLVTDAHRILGGQQASSGEYPWQVSLLYNGQHLCGGTIIDSQWILTAAHCFDDTYADYWEVAVGTIDIQYLSSTHVHSVSKIYVHGSYVAGQNPYDIALMKLTTPLALTGRDVRSACLPEAGEKFDGMVCTVTGWGSTHEDGDAVRFLREVDVPILSNSLCSYYLGPDSIVDHNICAGYTQGGKDSCQGDSGGPLVCKRNGVWKLAGVVSWGYGCGKTYSPGVYTRVTSFLNWIASTKSRP</sequence>
<dbReference type="InterPro" id="IPR003598">
    <property type="entry name" value="Ig_sub2"/>
</dbReference>
<dbReference type="Pfam" id="PF00089">
    <property type="entry name" value="Trypsin"/>
    <property type="match status" value="1"/>
</dbReference>
<dbReference type="InterPro" id="IPR004043">
    <property type="entry name" value="LCCL"/>
</dbReference>
<evidence type="ECO:0000313" key="14">
    <source>
        <dbReference type="Proteomes" id="UP000245119"/>
    </source>
</evidence>
<dbReference type="AlphaFoldDB" id="A0A2T7PRV3"/>
<name>A0A2T7PRV3_POMCA</name>
<dbReference type="InterPro" id="IPR013098">
    <property type="entry name" value="Ig_I-set"/>
</dbReference>
<dbReference type="PROSITE" id="PS50835">
    <property type="entry name" value="IG_LIKE"/>
    <property type="match status" value="2"/>
</dbReference>
<dbReference type="InterPro" id="IPR013783">
    <property type="entry name" value="Ig-like_fold"/>
</dbReference>
<feature type="domain" description="LCCL" evidence="11">
    <location>
        <begin position="829"/>
        <end position="894"/>
    </location>
</feature>
<evidence type="ECO:0000256" key="8">
    <source>
        <dbReference type="SAM" id="MobiDB-lite"/>
    </source>
</evidence>
<dbReference type="SUPFAM" id="SSF50494">
    <property type="entry name" value="Trypsin-like serine proteases"/>
    <property type="match status" value="1"/>
</dbReference>
<dbReference type="FunFam" id="2.40.10.10:FF:000003">
    <property type="entry name" value="Transmembrane serine protease 3"/>
    <property type="match status" value="1"/>
</dbReference>
<feature type="region of interest" description="Disordered" evidence="8">
    <location>
        <begin position="107"/>
        <end position="126"/>
    </location>
</feature>
<dbReference type="InterPro" id="IPR009003">
    <property type="entry name" value="Peptidase_S1_PA"/>
</dbReference>
<dbReference type="InterPro" id="IPR003599">
    <property type="entry name" value="Ig_sub"/>
</dbReference>
<keyword evidence="9" id="KW-1133">Transmembrane helix</keyword>
<dbReference type="InterPro" id="IPR036609">
    <property type="entry name" value="LCCL_sf"/>
</dbReference>
<dbReference type="Gene3D" id="2.60.40.10">
    <property type="entry name" value="Immunoglobulins"/>
    <property type="match status" value="2"/>
</dbReference>
<dbReference type="PANTHER" id="PTHR24252">
    <property type="entry name" value="ACROSIN-RELATED"/>
    <property type="match status" value="1"/>
</dbReference>
<evidence type="ECO:0000256" key="9">
    <source>
        <dbReference type="SAM" id="Phobius"/>
    </source>
</evidence>
<evidence type="ECO:0000256" key="1">
    <source>
        <dbReference type="ARBA" id="ARBA00022670"/>
    </source>
</evidence>
<keyword evidence="9" id="KW-0472">Membrane</keyword>
<dbReference type="Pfam" id="PF13927">
    <property type="entry name" value="Ig_3"/>
    <property type="match status" value="1"/>
</dbReference>
<keyword evidence="5" id="KW-0325">Glycoprotein</keyword>
<dbReference type="InterPro" id="IPR036179">
    <property type="entry name" value="Ig-like_dom_sf"/>
</dbReference>
<feature type="transmembrane region" description="Helical" evidence="9">
    <location>
        <begin position="28"/>
        <end position="49"/>
    </location>
</feature>
<dbReference type="SMART" id="SM00020">
    <property type="entry name" value="Tryp_SPc"/>
    <property type="match status" value="1"/>
</dbReference>
<evidence type="ECO:0000256" key="4">
    <source>
        <dbReference type="ARBA" id="ARBA00023157"/>
    </source>
</evidence>
<dbReference type="InterPro" id="IPR008160">
    <property type="entry name" value="Collagen"/>
</dbReference>
<dbReference type="GO" id="GO:0004252">
    <property type="term" value="F:serine-type endopeptidase activity"/>
    <property type="evidence" value="ECO:0007669"/>
    <property type="project" value="InterPro"/>
</dbReference>
<dbReference type="SMART" id="SM00408">
    <property type="entry name" value="IGc2"/>
    <property type="match status" value="2"/>
</dbReference>
<dbReference type="CDD" id="cd00096">
    <property type="entry name" value="Ig"/>
    <property type="match status" value="1"/>
</dbReference>
<keyword evidence="9" id="KW-0812">Transmembrane</keyword>
<dbReference type="InterPro" id="IPR033116">
    <property type="entry name" value="TRYPSIN_SER"/>
</dbReference>
<dbReference type="PROSITE" id="PS00134">
    <property type="entry name" value="TRYPSIN_HIS"/>
    <property type="match status" value="1"/>
</dbReference>
<proteinExistence type="predicted"/>
<keyword evidence="14" id="KW-1185">Reference proteome</keyword>
<dbReference type="InterPro" id="IPR007110">
    <property type="entry name" value="Ig-like_dom"/>
</dbReference>
<dbReference type="Proteomes" id="UP000245119">
    <property type="component" value="Linkage Group LG2"/>
</dbReference>
<dbReference type="SMART" id="SM00603">
    <property type="entry name" value="LCCL"/>
    <property type="match status" value="1"/>
</dbReference>
<evidence type="ECO:0000259" key="11">
    <source>
        <dbReference type="PROSITE" id="PS50820"/>
    </source>
</evidence>
<dbReference type="InterPro" id="IPR018114">
    <property type="entry name" value="TRYPSIN_HIS"/>
</dbReference>
<evidence type="ECO:0000259" key="12">
    <source>
        <dbReference type="PROSITE" id="PS50835"/>
    </source>
</evidence>
<feature type="domain" description="Ig-like" evidence="12">
    <location>
        <begin position="716"/>
        <end position="806"/>
    </location>
</feature>
<keyword evidence="1 7" id="KW-0645">Protease</keyword>
<dbReference type="Pfam" id="PF03815">
    <property type="entry name" value="LCCL"/>
    <property type="match status" value="1"/>
</dbReference>
<feature type="region of interest" description="Disordered" evidence="8">
    <location>
        <begin position="156"/>
        <end position="518"/>
    </location>
</feature>
<dbReference type="CDD" id="cd00190">
    <property type="entry name" value="Tryp_SPc"/>
    <property type="match status" value="1"/>
</dbReference>
<dbReference type="OrthoDB" id="6153675at2759"/>
<dbReference type="SUPFAM" id="SSF69848">
    <property type="entry name" value="LCCL domain"/>
    <property type="match status" value="1"/>
</dbReference>
<dbReference type="GO" id="GO:0006508">
    <property type="term" value="P:proteolysis"/>
    <property type="evidence" value="ECO:0007669"/>
    <property type="project" value="UniProtKB-KW"/>
</dbReference>
<dbReference type="PANTHER" id="PTHR24252:SF27">
    <property type="entry name" value="TRANSMEMBRANE PROTEASE SERINE 3-LIKE"/>
    <property type="match status" value="1"/>
</dbReference>
<protein>
    <submittedName>
        <fullName evidence="13">Uncharacterized protein</fullName>
    </submittedName>
</protein>
<evidence type="ECO:0000313" key="13">
    <source>
        <dbReference type="EMBL" id="PVD36148.1"/>
    </source>
</evidence>
<feature type="compositionally biased region" description="Low complexity" evidence="8">
    <location>
        <begin position="267"/>
        <end position="286"/>
    </location>
</feature>
<dbReference type="PRINTS" id="PR00722">
    <property type="entry name" value="CHYMOTRYPSIN"/>
</dbReference>
<dbReference type="InterPro" id="IPR001254">
    <property type="entry name" value="Trypsin_dom"/>
</dbReference>
<dbReference type="PROSITE" id="PS50240">
    <property type="entry name" value="TRYPSIN_DOM"/>
    <property type="match status" value="1"/>
</dbReference>
<keyword evidence="3 7" id="KW-0720">Serine protease</keyword>
<feature type="domain" description="Ig-like" evidence="12">
    <location>
        <begin position="630"/>
        <end position="713"/>
    </location>
</feature>